<proteinExistence type="predicted"/>
<keyword evidence="1" id="KW-0812">Transmembrane</keyword>
<dbReference type="EMBL" id="CP002500">
    <property type="protein sequence ID" value="AET39616.1"/>
    <property type="molecule type" value="Genomic_DNA"/>
</dbReference>
<evidence type="ECO:0000313" key="3">
    <source>
        <dbReference type="Proteomes" id="UP000006790"/>
    </source>
</evidence>
<dbReference type="KEGG" id="erc:Ecym_4583"/>
<keyword evidence="1" id="KW-1133">Transmembrane helix</keyword>
<sequence>MRYQHGELICVSLGVGVLVSFPFLPLPLVSSVMYYVLCIISTTLIIMVFPPFLLMRVLCASVVMCVVKVLICALNLLPNLAPEMNPCVFSFFTVQCTACTAHRRGGGGGGGGSRRRNVLCRCSWLRVFHPQTTRKAICRG</sequence>
<feature type="transmembrane region" description="Helical" evidence="1">
    <location>
        <begin position="32"/>
        <end position="50"/>
    </location>
</feature>
<dbReference type="RefSeq" id="XP_003646433.1">
    <property type="nucleotide sequence ID" value="XM_003646385.1"/>
</dbReference>
<evidence type="ECO:0000313" key="2">
    <source>
        <dbReference type="EMBL" id="AET39616.1"/>
    </source>
</evidence>
<dbReference type="AlphaFoldDB" id="G8JS94"/>
<feature type="transmembrane region" description="Helical" evidence="1">
    <location>
        <begin position="7"/>
        <end position="26"/>
    </location>
</feature>
<accession>G8JS94</accession>
<dbReference type="HOGENOM" id="CLU_1835168_0_0_1"/>
<dbReference type="Proteomes" id="UP000006790">
    <property type="component" value="Chromosome 4"/>
</dbReference>
<organism evidence="2 3">
    <name type="scientific">Eremothecium cymbalariae (strain CBS 270.75 / DBVPG 7215 / KCTC 17166 / NRRL Y-17582)</name>
    <name type="common">Yeast</name>
    <dbReference type="NCBI Taxonomy" id="931890"/>
    <lineage>
        <taxon>Eukaryota</taxon>
        <taxon>Fungi</taxon>
        <taxon>Dikarya</taxon>
        <taxon>Ascomycota</taxon>
        <taxon>Saccharomycotina</taxon>
        <taxon>Saccharomycetes</taxon>
        <taxon>Saccharomycetales</taxon>
        <taxon>Saccharomycetaceae</taxon>
        <taxon>Eremothecium</taxon>
    </lineage>
</organism>
<keyword evidence="1" id="KW-0472">Membrane</keyword>
<name>G8JS94_ERECY</name>
<protein>
    <submittedName>
        <fullName evidence="2">Uncharacterized protein</fullName>
    </submittedName>
</protein>
<reference evidence="3" key="1">
    <citation type="journal article" date="2012" name="G3 (Bethesda)">
        <title>Pichia sorbitophila, an interspecies yeast hybrid reveals early steps of genome resolution following polyploidization.</title>
        <authorList>
            <person name="Leh Louis V."/>
            <person name="Despons L."/>
            <person name="Friedrich A."/>
            <person name="Martin T."/>
            <person name="Durrens P."/>
            <person name="Casaregola S."/>
            <person name="Neuveglise C."/>
            <person name="Fairhead C."/>
            <person name="Marck C."/>
            <person name="Cruz J.A."/>
            <person name="Straub M.L."/>
            <person name="Kugler V."/>
            <person name="Sacerdot C."/>
            <person name="Uzunov Z."/>
            <person name="Thierry A."/>
            <person name="Weiss S."/>
            <person name="Bleykasten C."/>
            <person name="De Montigny J."/>
            <person name="Jacques N."/>
            <person name="Jung P."/>
            <person name="Lemaire M."/>
            <person name="Mallet S."/>
            <person name="Morel G."/>
            <person name="Richard G.F."/>
            <person name="Sarkar A."/>
            <person name="Savel G."/>
            <person name="Schacherer J."/>
            <person name="Seret M.L."/>
            <person name="Talla E."/>
            <person name="Samson G."/>
            <person name="Jubin C."/>
            <person name="Poulain J."/>
            <person name="Vacherie B."/>
            <person name="Barbe V."/>
            <person name="Pelletier E."/>
            <person name="Sherman D.J."/>
            <person name="Westhof E."/>
            <person name="Weissenbach J."/>
            <person name="Baret P.V."/>
            <person name="Wincker P."/>
            <person name="Gaillardin C."/>
            <person name="Dujon B."/>
            <person name="Souciet J.L."/>
        </authorList>
    </citation>
    <scope>NUCLEOTIDE SEQUENCE [LARGE SCALE GENOMIC DNA]</scope>
    <source>
        <strain evidence="3">CBS 270.75 / DBVPG 7215 / KCTC 17166 / NRRL Y-17582</strain>
    </source>
</reference>
<dbReference type="GeneID" id="11471628"/>
<evidence type="ECO:0000256" key="1">
    <source>
        <dbReference type="SAM" id="Phobius"/>
    </source>
</evidence>
<keyword evidence="3" id="KW-1185">Reference proteome</keyword>
<dbReference type="InParanoid" id="G8JS94"/>
<gene>
    <name evidence="2" type="ordered locus">Ecym_4583</name>
</gene>